<dbReference type="Gene3D" id="3.60.130.30">
    <property type="match status" value="1"/>
</dbReference>
<protein>
    <recommendedName>
        <fullName evidence="3">2OGFeDO JBP1/TET oxygenase domain-containing protein</fullName>
    </recommendedName>
</protein>
<evidence type="ECO:0000313" key="1">
    <source>
        <dbReference type="EMBL" id="KIM36469.1"/>
    </source>
</evidence>
<name>A0A0C3BWL3_HEBCY</name>
<reference evidence="2" key="2">
    <citation type="submission" date="2015-01" db="EMBL/GenBank/DDBJ databases">
        <title>Evolutionary Origins and Diversification of the Mycorrhizal Mutualists.</title>
        <authorList>
            <consortium name="DOE Joint Genome Institute"/>
            <consortium name="Mycorrhizal Genomics Consortium"/>
            <person name="Kohler A."/>
            <person name="Kuo A."/>
            <person name="Nagy L.G."/>
            <person name="Floudas D."/>
            <person name="Copeland A."/>
            <person name="Barry K.W."/>
            <person name="Cichocki N."/>
            <person name="Veneault-Fourrey C."/>
            <person name="LaButti K."/>
            <person name="Lindquist E.A."/>
            <person name="Lipzen A."/>
            <person name="Lundell T."/>
            <person name="Morin E."/>
            <person name="Murat C."/>
            <person name="Riley R."/>
            <person name="Ohm R."/>
            <person name="Sun H."/>
            <person name="Tunlid A."/>
            <person name="Henrissat B."/>
            <person name="Grigoriev I.V."/>
            <person name="Hibbett D.S."/>
            <person name="Martin F."/>
        </authorList>
    </citation>
    <scope>NUCLEOTIDE SEQUENCE [LARGE SCALE GENOMIC DNA]</scope>
    <source>
        <strain evidence="2">h7</strain>
    </source>
</reference>
<proteinExistence type="predicted"/>
<dbReference type="OrthoDB" id="3253621at2759"/>
<feature type="non-terminal residue" evidence="1">
    <location>
        <position position="1"/>
    </location>
</feature>
<reference evidence="1 2" key="1">
    <citation type="submission" date="2014-04" db="EMBL/GenBank/DDBJ databases">
        <authorList>
            <consortium name="DOE Joint Genome Institute"/>
            <person name="Kuo A."/>
            <person name="Gay G."/>
            <person name="Dore J."/>
            <person name="Kohler A."/>
            <person name="Nagy L.G."/>
            <person name="Floudas D."/>
            <person name="Copeland A."/>
            <person name="Barry K.W."/>
            <person name="Cichocki N."/>
            <person name="Veneault-Fourrey C."/>
            <person name="LaButti K."/>
            <person name="Lindquist E.A."/>
            <person name="Lipzen A."/>
            <person name="Lundell T."/>
            <person name="Morin E."/>
            <person name="Murat C."/>
            <person name="Sun H."/>
            <person name="Tunlid A."/>
            <person name="Henrissat B."/>
            <person name="Grigoriev I.V."/>
            <person name="Hibbett D.S."/>
            <person name="Martin F."/>
            <person name="Nordberg H.P."/>
            <person name="Cantor M.N."/>
            <person name="Hua S.X."/>
        </authorList>
    </citation>
    <scope>NUCLEOTIDE SEQUENCE [LARGE SCALE GENOMIC DNA]</scope>
    <source>
        <strain evidence="2">h7</strain>
    </source>
</reference>
<sequence>WGPGLYEYYDTRLKQLCKHNPRLIKNFPKSVFPTAAFNFGNVRTFKHRDTQNCPFGWCGITALGRFDPKKGGHLILWELKLVVEFPPCSTILIPSAMITHSNTPVAKGDVRNSFTQYCVGGLFRYINNGFMIDKVLRRKDPTKFREMEALKATRWQMGLGLFSTLEELKSRYKNS</sequence>
<keyword evidence="2" id="KW-1185">Reference proteome</keyword>
<accession>A0A0C3BWL3</accession>
<dbReference type="HOGENOM" id="CLU_031314_0_0_1"/>
<gene>
    <name evidence="1" type="ORF">M413DRAFT_78216</name>
</gene>
<dbReference type="AlphaFoldDB" id="A0A0C3BWL3"/>
<dbReference type="EMBL" id="KN831805">
    <property type="protein sequence ID" value="KIM36469.1"/>
    <property type="molecule type" value="Genomic_DNA"/>
</dbReference>
<evidence type="ECO:0000313" key="2">
    <source>
        <dbReference type="Proteomes" id="UP000053424"/>
    </source>
</evidence>
<dbReference type="Proteomes" id="UP000053424">
    <property type="component" value="Unassembled WGS sequence"/>
</dbReference>
<organism evidence="1 2">
    <name type="scientific">Hebeloma cylindrosporum</name>
    <dbReference type="NCBI Taxonomy" id="76867"/>
    <lineage>
        <taxon>Eukaryota</taxon>
        <taxon>Fungi</taxon>
        <taxon>Dikarya</taxon>
        <taxon>Basidiomycota</taxon>
        <taxon>Agaricomycotina</taxon>
        <taxon>Agaricomycetes</taxon>
        <taxon>Agaricomycetidae</taxon>
        <taxon>Agaricales</taxon>
        <taxon>Agaricineae</taxon>
        <taxon>Hymenogastraceae</taxon>
        <taxon>Hebeloma</taxon>
    </lineage>
</organism>
<evidence type="ECO:0008006" key="3">
    <source>
        <dbReference type="Google" id="ProtNLM"/>
    </source>
</evidence>